<dbReference type="STRING" id="314265.R2601_09053"/>
<protein>
    <submittedName>
        <fullName evidence="2">ATPase, putative</fullName>
    </submittedName>
</protein>
<evidence type="ECO:0000259" key="1">
    <source>
        <dbReference type="Pfam" id="PF13614"/>
    </source>
</evidence>
<dbReference type="PANTHER" id="PTHR43384">
    <property type="entry name" value="SEPTUM SITE-DETERMINING PROTEIN MIND HOMOLOG, CHLOROPLASTIC-RELATED"/>
    <property type="match status" value="1"/>
</dbReference>
<comment type="caution">
    <text evidence="2">The sequence shown here is derived from an EMBL/GenBank/DDBJ whole genome shotgun (WGS) entry which is preliminary data.</text>
</comment>
<dbReference type="InterPro" id="IPR050625">
    <property type="entry name" value="ParA/MinD_ATPase"/>
</dbReference>
<evidence type="ECO:0000313" key="2">
    <source>
        <dbReference type="EMBL" id="EAU45684.1"/>
    </source>
</evidence>
<dbReference type="GO" id="GO:0051782">
    <property type="term" value="P:negative regulation of cell division"/>
    <property type="evidence" value="ECO:0007669"/>
    <property type="project" value="TreeGrafter"/>
</dbReference>
<organism evidence="2 3">
    <name type="scientific">Salipiger bermudensis (strain DSM 26914 / JCM 13377 / KCTC 12554 / HTCC2601)</name>
    <name type="common">Pelagibaca bermudensis</name>
    <dbReference type="NCBI Taxonomy" id="314265"/>
    <lineage>
        <taxon>Bacteria</taxon>
        <taxon>Pseudomonadati</taxon>
        <taxon>Pseudomonadota</taxon>
        <taxon>Alphaproteobacteria</taxon>
        <taxon>Rhodobacterales</taxon>
        <taxon>Roseobacteraceae</taxon>
        <taxon>Salipiger</taxon>
    </lineage>
</organism>
<accession>Q0FN96</accession>
<dbReference type="GO" id="GO:0005829">
    <property type="term" value="C:cytosol"/>
    <property type="evidence" value="ECO:0007669"/>
    <property type="project" value="TreeGrafter"/>
</dbReference>
<dbReference type="OrthoDB" id="8281972at2"/>
<dbReference type="GO" id="GO:0016887">
    <property type="term" value="F:ATP hydrolysis activity"/>
    <property type="evidence" value="ECO:0007669"/>
    <property type="project" value="TreeGrafter"/>
</dbReference>
<proteinExistence type="predicted"/>
<sequence length="410" mass="44508">MTSMTAVQSDPSPIVACTISRNVQNFDLLIEDMEALLGEGWGDLGFGEALAFLGQPDSQDLEFVAMAIDEEDEEDLGLISEVIGAAKARDIKVVLIAEDVTPAALHQLLRRGADEFVPYPLPEGELAAAVDRMRRASVVADAAEPPVKLSGDGDGVLIAVQGMCGGCGATNFAVNLAWELANISKGRAPRVCLLDFSLQFGSVATYLDLPRREAVLEMLGDVESMDGESFAQALVSFEDKLQVLTSPADLVPLDLIGPEDVKQVLDVAREHFDYVVVDMPTTLVQWTDTVLTEAQVYFALLELDMRSAQNTLRLKRAMQAEELPFDKLRFTLNRAPKFTDLQGKSRVRRMAESLGIRINVQLSDGGRLVGQANDHGLPLAQHAQKNPLRKEIAKLAVELHSIGQSDAEAA</sequence>
<dbReference type="Gene3D" id="3.40.50.300">
    <property type="entry name" value="P-loop containing nucleotide triphosphate hydrolases"/>
    <property type="match status" value="1"/>
</dbReference>
<gene>
    <name evidence="2" type="ORF">R2601_09053</name>
</gene>
<dbReference type="GO" id="GO:0005524">
    <property type="term" value="F:ATP binding"/>
    <property type="evidence" value="ECO:0007669"/>
    <property type="project" value="TreeGrafter"/>
</dbReference>
<dbReference type="HOGENOM" id="CLU_055440_0_0_5"/>
<dbReference type="InterPro" id="IPR027417">
    <property type="entry name" value="P-loop_NTPase"/>
</dbReference>
<feature type="domain" description="AAA" evidence="1">
    <location>
        <begin position="157"/>
        <end position="309"/>
    </location>
</feature>
<evidence type="ECO:0000313" key="3">
    <source>
        <dbReference type="Proteomes" id="UP000006230"/>
    </source>
</evidence>
<dbReference type="AlphaFoldDB" id="Q0FN96"/>
<dbReference type="PANTHER" id="PTHR43384:SF13">
    <property type="entry name" value="SLR0110 PROTEIN"/>
    <property type="match status" value="1"/>
</dbReference>
<dbReference type="EMBL" id="AATQ01000023">
    <property type="protein sequence ID" value="EAU45684.1"/>
    <property type="molecule type" value="Genomic_DNA"/>
</dbReference>
<dbReference type="Pfam" id="PF13614">
    <property type="entry name" value="AAA_31"/>
    <property type="match status" value="1"/>
</dbReference>
<dbReference type="GO" id="GO:0009898">
    <property type="term" value="C:cytoplasmic side of plasma membrane"/>
    <property type="evidence" value="ECO:0007669"/>
    <property type="project" value="TreeGrafter"/>
</dbReference>
<dbReference type="Proteomes" id="UP000006230">
    <property type="component" value="Unassembled WGS sequence"/>
</dbReference>
<name>Q0FN96_SALBH</name>
<dbReference type="InterPro" id="IPR025669">
    <property type="entry name" value="AAA_dom"/>
</dbReference>
<keyword evidence="3" id="KW-1185">Reference proteome</keyword>
<dbReference type="eggNOG" id="COG4963">
    <property type="taxonomic scope" value="Bacteria"/>
</dbReference>
<dbReference type="RefSeq" id="WP_007792447.1">
    <property type="nucleotide sequence ID" value="NZ_DS022276.1"/>
</dbReference>
<dbReference type="SUPFAM" id="SSF52540">
    <property type="entry name" value="P-loop containing nucleoside triphosphate hydrolases"/>
    <property type="match status" value="1"/>
</dbReference>
<reference evidence="2 3" key="1">
    <citation type="journal article" date="2010" name="J. Bacteriol.">
        <title>Genome sequences of Pelagibaca bermudensis HTCC2601T and Maritimibacter alkaliphilus HTCC2654T, the type strains of two marine Roseobacter genera.</title>
        <authorList>
            <person name="Thrash J.C."/>
            <person name="Cho J.C."/>
            <person name="Ferriera S."/>
            <person name="Johnson J."/>
            <person name="Vergin K.L."/>
            <person name="Giovannoni S.J."/>
        </authorList>
    </citation>
    <scope>NUCLEOTIDE SEQUENCE [LARGE SCALE GENOMIC DNA]</scope>
    <source>
        <strain evidence="3">DSM 26914 / JCM 13377 / KCTC 12554 / HTCC2601</strain>
    </source>
</reference>